<dbReference type="Gene3D" id="3.10.450.50">
    <property type="match status" value="1"/>
</dbReference>
<keyword evidence="3" id="KW-1185">Reference proteome</keyword>
<reference evidence="2 3" key="1">
    <citation type="submission" date="2017-06" db="EMBL/GenBank/DDBJ databases">
        <authorList>
            <person name="Kim H.J."/>
            <person name="Triplett B.A."/>
        </authorList>
    </citation>
    <scope>NUCLEOTIDE SEQUENCE [LARGE SCALE GENOMIC DNA]</scope>
    <source>
        <strain evidence="2">FRACA_ARgP5</strain>
    </source>
</reference>
<gene>
    <name evidence="2" type="ORF">FRACA_560026</name>
</gene>
<organism evidence="2 3">
    <name type="scientific">Frankia canadensis</name>
    <dbReference type="NCBI Taxonomy" id="1836972"/>
    <lineage>
        <taxon>Bacteria</taxon>
        <taxon>Bacillati</taxon>
        <taxon>Actinomycetota</taxon>
        <taxon>Actinomycetes</taxon>
        <taxon>Frankiales</taxon>
        <taxon>Frankiaceae</taxon>
        <taxon>Frankia</taxon>
    </lineage>
</organism>
<proteinExistence type="predicted"/>
<evidence type="ECO:0000313" key="3">
    <source>
        <dbReference type="Proteomes" id="UP000234331"/>
    </source>
</evidence>
<evidence type="ECO:0000313" key="2">
    <source>
        <dbReference type="EMBL" id="SNQ50908.1"/>
    </source>
</evidence>
<sequence>MLSAEDRWAIAETLSLHGHLFDQGQLDRLEELFTPDVVYDVTDVGMGMGMGMFVGIDEIRRAGLELGVGNPIAHHVTNVVITGDDGDEATAQSKGLAVMADGRCVSATYLDTLRRTDHGWRLRHRVILARRTPLNGAYLANAYLADPDSDAPEPQ</sequence>
<name>A0A2I2KZ23_9ACTN</name>
<dbReference type="EMBL" id="FZMO01000512">
    <property type="protein sequence ID" value="SNQ50908.1"/>
    <property type="molecule type" value="Genomic_DNA"/>
</dbReference>
<feature type="domain" description="SnoaL-like" evidence="1">
    <location>
        <begin position="4"/>
        <end position="125"/>
    </location>
</feature>
<dbReference type="InterPro" id="IPR032710">
    <property type="entry name" value="NTF2-like_dom_sf"/>
</dbReference>
<dbReference type="RefSeq" id="WP_207770527.1">
    <property type="nucleotide sequence ID" value="NZ_FZMO01000512.1"/>
</dbReference>
<dbReference type="InterPro" id="IPR037401">
    <property type="entry name" value="SnoaL-like"/>
</dbReference>
<dbReference type="SUPFAM" id="SSF54427">
    <property type="entry name" value="NTF2-like"/>
    <property type="match status" value="1"/>
</dbReference>
<protein>
    <submittedName>
        <fullName evidence="2">Polyketide cyclase</fullName>
    </submittedName>
</protein>
<dbReference type="Pfam" id="PF13577">
    <property type="entry name" value="SnoaL_4"/>
    <property type="match status" value="1"/>
</dbReference>
<evidence type="ECO:0000259" key="1">
    <source>
        <dbReference type="Pfam" id="PF13577"/>
    </source>
</evidence>
<dbReference type="Proteomes" id="UP000234331">
    <property type="component" value="Unassembled WGS sequence"/>
</dbReference>
<accession>A0A2I2KZ23</accession>
<dbReference type="AlphaFoldDB" id="A0A2I2KZ23"/>